<keyword evidence="1" id="KW-0812">Transmembrane</keyword>
<gene>
    <name evidence="2" type="ORF">GLOINDRAFT_34384</name>
</gene>
<evidence type="ECO:0000256" key="1">
    <source>
        <dbReference type="SAM" id="Phobius"/>
    </source>
</evidence>
<dbReference type="HOGENOM" id="CLU_1787830_0_0_1"/>
<feature type="transmembrane region" description="Helical" evidence="1">
    <location>
        <begin position="41"/>
        <end position="63"/>
    </location>
</feature>
<dbReference type="VEuPathDB" id="FungiDB:RhiirFUN_013751"/>
<proteinExistence type="predicted"/>
<keyword evidence="1" id="KW-1133">Transmembrane helix</keyword>
<keyword evidence="1" id="KW-0472">Membrane</keyword>
<dbReference type="EMBL" id="KI291829">
    <property type="protein sequence ID" value="ESA06281.1"/>
    <property type="molecule type" value="Genomic_DNA"/>
</dbReference>
<evidence type="ECO:0000313" key="2">
    <source>
        <dbReference type="EMBL" id="ESA06281.1"/>
    </source>
</evidence>
<name>U9TSF3_RHIID</name>
<dbReference type="AlphaFoldDB" id="U9TSF3"/>
<organism evidence="2">
    <name type="scientific">Rhizophagus irregularis (strain DAOM 181602 / DAOM 197198 / MUCL 43194)</name>
    <name type="common">Arbuscular mycorrhizal fungus</name>
    <name type="synonym">Glomus intraradices</name>
    <dbReference type="NCBI Taxonomy" id="747089"/>
    <lineage>
        <taxon>Eukaryota</taxon>
        <taxon>Fungi</taxon>
        <taxon>Fungi incertae sedis</taxon>
        <taxon>Mucoromycota</taxon>
        <taxon>Glomeromycotina</taxon>
        <taxon>Glomeromycetes</taxon>
        <taxon>Glomerales</taxon>
        <taxon>Glomeraceae</taxon>
        <taxon>Rhizophagus</taxon>
    </lineage>
</organism>
<sequence>MWVGSVGLCGLGVSVFSRLVLFLLENASNMSWKDEVGKELGLRLGSFSLCLPLCMWVWSVGLCGRTNFEAMDSPMDSKVQNDKQVEDFNKLNSDFSERIKDINGNAQETKVKVRKEVESDNKELNENNKRITVYQGSILIKNLLY</sequence>
<accession>U9TSF3</accession>
<reference evidence="2" key="1">
    <citation type="submission" date="2013-07" db="EMBL/GenBank/DDBJ databases">
        <title>The genome of an arbuscular mycorrhizal fungus provides insights into the evolution of the oldest plant symbiosis.</title>
        <authorList>
            <consortium name="DOE Joint Genome Institute"/>
            <person name="Tisserant E."/>
            <person name="Malbreil M."/>
            <person name="Kuo A."/>
            <person name="Kohler A."/>
            <person name="Symeonidi A."/>
            <person name="Balestrini R."/>
            <person name="Charron P."/>
            <person name="Duensing N."/>
            <person name="Frei-dit-Frey N."/>
            <person name="Gianinazzi-Pearson V."/>
            <person name="Gilbert B."/>
            <person name="Handa Y."/>
            <person name="Hijri M."/>
            <person name="Kaul R."/>
            <person name="Kawaguchi M."/>
            <person name="Krajinski F."/>
            <person name="Lammers P."/>
            <person name="Lapierre D."/>
            <person name="Masclaux F.G."/>
            <person name="Murat C."/>
            <person name="Morin E."/>
            <person name="Ndikumana S."/>
            <person name="Pagni M."/>
            <person name="Petitpierre D."/>
            <person name="Requena N."/>
            <person name="Rosikiewicz P."/>
            <person name="Riley R."/>
            <person name="Saito K."/>
            <person name="San Clemente H."/>
            <person name="Shapiro H."/>
            <person name="van Tuinen D."/>
            <person name="Becard G."/>
            <person name="Bonfante P."/>
            <person name="Paszkowski U."/>
            <person name="Shachar-Hill Y."/>
            <person name="Young J.P."/>
            <person name="Sanders I.R."/>
            <person name="Henrissat B."/>
            <person name="Rensing S.A."/>
            <person name="Grigoriev I.V."/>
            <person name="Corradi N."/>
            <person name="Roux C."/>
            <person name="Martin F."/>
        </authorList>
    </citation>
    <scope>NUCLEOTIDE SEQUENCE</scope>
    <source>
        <strain evidence="2">DAOM 197198</strain>
    </source>
</reference>
<protein>
    <submittedName>
        <fullName evidence="2">Uncharacterized protein</fullName>
    </submittedName>
</protein>